<dbReference type="PANTHER" id="PTHR43429">
    <property type="entry name" value="PYRIDINE NUCLEOTIDE-DISULFIDE OXIDOREDUCTASE DOMAIN-CONTAINING"/>
    <property type="match status" value="1"/>
</dbReference>
<evidence type="ECO:0000313" key="10">
    <source>
        <dbReference type="Proteomes" id="UP000034150"/>
    </source>
</evidence>
<comment type="cofactor">
    <cofactor evidence="1">
        <name>FAD</name>
        <dbReference type="ChEBI" id="CHEBI:57692"/>
    </cofactor>
</comment>
<evidence type="ECO:0000256" key="3">
    <source>
        <dbReference type="ARBA" id="ARBA00022630"/>
    </source>
</evidence>
<dbReference type="GO" id="GO:0016491">
    <property type="term" value="F:oxidoreductase activity"/>
    <property type="evidence" value="ECO:0007669"/>
    <property type="project" value="UniProtKB-KW"/>
</dbReference>
<dbReference type="InterPro" id="IPR050260">
    <property type="entry name" value="FAD-bd_OxRdtase"/>
</dbReference>
<dbReference type="RefSeq" id="WP_046362070.1">
    <property type="nucleotide sequence ID" value="NZ_CALTXN010000051.1"/>
</dbReference>
<comment type="similarity">
    <text evidence="2">Belongs to the class-III pyridine nucleotide-disulfide oxidoreductase family.</text>
</comment>
<evidence type="ECO:0000313" key="9">
    <source>
        <dbReference type="EMBL" id="KKF02942.1"/>
    </source>
</evidence>
<evidence type="ECO:0000256" key="2">
    <source>
        <dbReference type="ARBA" id="ARBA00009130"/>
    </source>
</evidence>
<evidence type="ECO:0000256" key="4">
    <source>
        <dbReference type="ARBA" id="ARBA00022827"/>
    </source>
</evidence>
<dbReference type="EMBL" id="LAUZ02000026">
    <property type="protein sequence ID" value="KKF02942.1"/>
    <property type="molecule type" value="Genomic_DNA"/>
</dbReference>
<dbReference type="Pfam" id="PF07992">
    <property type="entry name" value="Pyr_redox_2"/>
    <property type="match status" value="1"/>
</dbReference>
<keyword evidence="10" id="KW-1185">Reference proteome</keyword>
<gene>
    <name evidence="9" type="ORF">WN67_05450</name>
</gene>
<sequence length="479" mass="50476">MPARHIVAIGGSDAGISAALRICELDPSTEVTVVVADAYPNFSICGIPYYVSGEVTHWTNLAHRTADDLAATGMRVLTDTRATRINVGEHTLDVLDPTGAPTELSYDALIVGTGAVSARPPITGLTGPDALGPKDGVHLLHSMGDTFAVMESLEQRQPATAVIIGAGYIGLEMAEGLTTRGIAVTQIEALPEVLPTVDPELGALVHDELERHGVQVLTNTTVSAVTRTANGALTVTAHRDGETLHQTVDFVLVVVGVKADVELAADAGAELGIKGAIAVDEAMRTTLSDVFAAGDCVHTHHRLLGVTWLPLGTTAHKQGRVAGENALGGDARFAGSLGTQVVKLFDLVAARTGLRDHEVLAADRGWTPATIAATPDDHKAYYPGATPIHIRITGDERTGRLLGAQLVGHRSAEVSKRVDTYAAALFHEMSVEGFSELDLSYTPPLGSPWDATQMATQTWARQLRAKGVQLTSEDHPTRV</sequence>
<evidence type="ECO:0000256" key="1">
    <source>
        <dbReference type="ARBA" id="ARBA00001974"/>
    </source>
</evidence>
<reference evidence="9 10" key="1">
    <citation type="journal article" date="2015" name="Genome Announc.">
        <title>Draft Genome Sequence of Mycobacterium obuense Strain UC1, Isolated from Patient Sputum.</title>
        <authorList>
            <person name="Greninger A.L."/>
            <person name="Cunningham G."/>
            <person name="Hsu E.D."/>
            <person name="Yu J.M."/>
            <person name="Chiu C.Y."/>
            <person name="Miller S."/>
        </authorList>
    </citation>
    <scope>NUCLEOTIDE SEQUENCE [LARGE SCALE GENOMIC DNA]</scope>
    <source>
        <strain evidence="9 10">UC1</strain>
    </source>
</reference>
<dbReference type="InterPro" id="IPR023753">
    <property type="entry name" value="FAD/NAD-binding_dom"/>
</dbReference>
<dbReference type="Gene3D" id="3.50.50.60">
    <property type="entry name" value="FAD/NAD(P)-binding domain"/>
    <property type="match status" value="2"/>
</dbReference>
<dbReference type="SUPFAM" id="SSF51905">
    <property type="entry name" value="FAD/NAD(P)-binding domain"/>
    <property type="match status" value="1"/>
</dbReference>
<dbReference type="InterPro" id="IPR016156">
    <property type="entry name" value="FAD/NAD-linked_Rdtase_dimer_sf"/>
</dbReference>
<feature type="domain" description="FAD/NAD(P)-binding" evidence="8">
    <location>
        <begin position="5"/>
        <end position="319"/>
    </location>
</feature>
<dbReference type="Proteomes" id="UP000034150">
    <property type="component" value="Unassembled WGS sequence"/>
</dbReference>
<dbReference type="SUPFAM" id="SSF55424">
    <property type="entry name" value="FAD/NAD-linked reductases, dimerisation (C-terminal) domain"/>
    <property type="match status" value="1"/>
</dbReference>
<evidence type="ECO:0000256" key="5">
    <source>
        <dbReference type="ARBA" id="ARBA00023002"/>
    </source>
</evidence>
<dbReference type="InterPro" id="IPR036188">
    <property type="entry name" value="FAD/NAD-bd_sf"/>
</dbReference>
<dbReference type="InterPro" id="IPR004099">
    <property type="entry name" value="Pyr_nucl-diS_OxRdtase_dimer"/>
</dbReference>
<keyword evidence="5" id="KW-0560">Oxidoreductase</keyword>
<dbReference type="STRING" id="1807.MOBUDSM44075_03622"/>
<organism evidence="9 10">
    <name type="scientific">Mycolicibacterium obuense</name>
    <dbReference type="NCBI Taxonomy" id="1807"/>
    <lineage>
        <taxon>Bacteria</taxon>
        <taxon>Bacillati</taxon>
        <taxon>Actinomycetota</taxon>
        <taxon>Actinomycetes</taxon>
        <taxon>Mycobacteriales</taxon>
        <taxon>Mycobacteriaceae</taxon>
        <taxon>Mycolicibacterium</taxon>
    </lineage>
</organism>
<evidence type="ECO:0000259" key="7">
    <source>
        <dbReference type="Pfam" id="PF02852"/>
    </source>
</evidence>
<feature type="domain" description="Pyridine nucleotide-disulphide oxidoreductase dimerisation" evidence="7">
    <location>
        <begin position="342"/>
        <end position="446"/>
    </location>
</feature>
<dbReference type="Pfam" id="PF02852">
    <property type="entry name" value="Pyr_redox_dim"/>
    <property type="match status" value="1"/>
</dbReference>
<protein>
    <submittedName>
        <fullName evidence="9">CoA-disulfide reductase</fullName>
    </submittedName>
</protein>
<accession>A0A0M2K220</accession>
<evidence type="ECO:0000256" key="6">
    <source>
        <dbReference type="ARBA" id="ARBA00023284"/>
    </source>
</evidence>
<dbReference type="PRINTS" id="PR00368">
    <property type="entry name" value="FADPNR"/>
</dbReference>
<proteinExistence type="inferred from homology"/>
<dbReference type="PANTHER" id="PTHR43429:SF1">
    <property type="entry name" value="NAD(P)H SULFUR OXIDOREDUCTASE (COA-DEPENDENT)"/>
    <property type="match status" value="1"/>
</dbReference>
<dbReference type="AlphaFoldDB" id="A0A0M2K220"/>
<keyword evidence="3" id="KW-0285">Flavoprotein</keyword>
<dbReference type="PRINTS" id="PR00411">
    <property type="entry name" value="PNDRDTASEI"/>
</dbReference>
<keyword evidence="6" id="KW-0676">Redox-active center</keyword>
<dbReference type="OrthoDB" id="9802028at2"/>
<keyword evidence="4" id="KW-0274">FAD</keyword>
<evidence type="ECO:0000259" key="8">
    <source>
        <dbReference type="Pfam" id="PF07992"/>
    </source>
</evidence>
<name>A0A0M2K220_9MYCO</name>
<dbReference type="PATRIC" id="fig|1807.13.peg.2621"/>
<comment type="caution">
    <text evidence="9">The sequence shown here is derived from an EMBL/GenBank/DDBJ whole genome shotgun (WGS) entry which is preliminary data.</text>
</comment>